<accession>A0ABQ3LZ14</accession>
<dbReference type="EMBL" id="BNAR01000001">
    <property type="protein sequence ID" value="GHH29659.1"/>
    <property type="molecule type" value="Genomic_DNA"/>
</dbReference>
<dbReference type="InterPro" id="IPR001647">
    <property type="entry name" value="HTH_TetR"/>
</dbReference>
<organism evidence="4 5">
    <name type="scientific">Lentzea cavernae</name>
    <dbReference type="NCBI Taxonomy" id="2020703"/>
    <lineage>
        <taxon>Bacteria</taxon>
        <taxon>Bacillati</taxon>
        <taxon>Actinomycetota</taxon>
        <taxon>Actinomycetes</taxon>
        <taxon>Pseudonocardiales</taxon>
        <taxon>Pseudonocardiaceae</taxon>
        <taxon>Lentzea</taxon>
    </lineage>
</organism>
<dbReference type="SUPFAM" id="SSF46689">
    <property type="entry name" value="Homeodomain-like"/>
    <property type="match status" value="1"/>
</dbReference>
<evidence type="ECO:0000256" key="1">
    <source>
        <dbReference type="ARBA" id="ARBA00023125"/>
    </source>
</evidence>
<dbReference type="Gene3D" id="1.10.357.10">
    <property type="entry name" value="Tetracycline Repressor, domain 2"/>
    <property type="match status" value="1"/>
</dbReference>
<sequence>MYHLRVAETTGRRLRADAEHNTALILVAAEKVLADDPSASLERIGEAAGLTRATVHRRFSSRSALLEALTEQLNQRYLTALEQARADLGRPLVAFRRLTDVVFELKASHRFAMELSDEQHGCQSGLSPEVAAGLEQVFACMREAGEITATGADWCRHVYLAVLHQVHQLPEDAPDLVACGSSRADLVVRTVVGALGGVPRRP</sequence>
<evidence type="ECO:0000313" key="4">
    <source>
        <dbReference type="EMBL" id="GHH29659.1"/>
    </source>
</evidence>
<reference evidence="5" key="1">
    <citation type="journal article" date="2019" name="Int. J. Syst. Evol. Microbiol.">
        <title>The Global Catalogue of Microorganisms (GCM) 10K type strain sequencing project: providing services to taxonomists for standard genome sequencing and annotation.</title>
        <authorList>
            <consortium name="The Broad Institute Genomics Platform"/>
            <consortium name="The Broad Institute Genome Sequencing Center for Infectious Disease"/>
            <person name="Wu L."/>
            <person name="Ma J."/>
        </authorList>
    </citation>
    <scope>NUCLEOTIDE SEQUENCE [LARGE SCALE GENOMIC DNA]</scope>
    <source>
        <strain evidence="5">CGMCC 4.7367</strain>
    </source>
</reference>
<evidence type="ECO:0000313" key="5">
    <source>
        <dbReference type="Proteomes" id="UP000605568"/>
    </source>
</evidence>
<keyword evidence="5" id="KW-1185">Reference proteome</keyword>
<gene>
    <name evidence="4" type="ORF">GCM10017774_05990</name>
</gene>
<comment type="caution">
    <text evidence="4">The sequence shown here is derived from an EMBL/GenBank/DDBJ whole genome shotgun (WGS) entry which is preliminary data.</text>
</comment>
<evidence type="ECO:0000259" key="3">
    <source>
        <dbReference type="PROSITE" id="PS50977"/>
    </source>
</evidence>
<feature type="DNA-binding region" description="H-T-H motif" evidence="2">
    <location>
        <begin position="40"/>
        <end position="59"/>
    </location>
</feature>
<protein>
    <recommendedName>
        <fullName evidence="3">HTH tetR-type domain-containing protein</fullName>
    </recommendedName>
</protein>
<dbReference type="Pfam" id="PF00440">
    <property type="entry name" value="TetR_N"/>
    <property type="match status" value="1"/>
</dbReference>
<proteinExistence type="predicted"/>
<dbReference type="Proteomes" id="UP000605568">
    <property type="component" value="Unassembled WGS sequence"/>
</dbReference>
<evidence type="ECO:0000256" key="2">
    <source>
        <dbReference type="PROSITE-ProRule" id="PRU00335"/>
    </source>
</evidence>
<dbReference type="InterPro" id="IPR009057">
    <property type="entry name" value="Homeodomain-like_sf"/>
</dbReference>
<feature type="domain" description="HTH tetR-type" evidence="3">
    <location>
        <begin position="19"/>
        <end position="77"/>
    </location>
</feature>
<keyword evidence="1 2" id="KW-0238">DNA-binding</keyword>
<dbReference type="PROSITE" id="PS50977">
    <property type="entry name" value="HTH_TETR_2"/>
    <property type="match status" value="1"/>
</dbReference>
<name>A0ABQ3LZ14_9PSEU</name>